<evidence type="ECO:0000313" key="2">
    <source>
        <dbReference type="WBParaSite" id="scaffold5982_cov147.g10276"/>
    </source>
</evidence>
<protein>
    <submittedName>
        <fullName evidence="2">Uncharacterized protein</fullName>
    </submittedName>
</protein>
<evidence type="ECO:0000313" key="1">
    <source>
        <dbReference type="Proteomes" id="UP000887561"/>
    </source>
</evidence>
<keyword evidence="1" id="KW-1185">Reference proteome</keyword>
<dbReference type="AlphaFoldDB" id="A0A915N0U2"/>
<accession>A0A915N0U2</accession>
<dbReference type="Proteomes" id="UP000887561">
    <property type="component" value="Unplaced"/>
</dbReference>
<proteinExistence type="predicted"/>
<reference evidence="2" key="1">
    <citation type="submission" date="2022-11" db="UniProtKB">
        <authorList>
            <consortium name="WormBaseParasite"/>
        </authorList>
    </citation>
    <scope>IDENTIFICATION</scope>
</reference>
<name>A0A915N0U2_MELJA</name>
<sequence>MGTLLICYESHWTNEHLLGKDFYIPKLYQIRQGNDERLCKDLNAENDYNKQWNGFILFHNIDFSILDVIIDIAGHMKINMAKKAFDER</sequence>
<dbReference type="WBParaSite" id="scaffold5982_cov147.g10276">
    <property type="protein sequence ID" value="scaffold5982_cov147.g10276"/>
    <property type="gene ID" value="scaffold5982_cov147.g10276"/>
</dbReference>
<organism evidence="1 2">
    <name type="scientific">Meloidogyne javanica</name>
    <name type="common">Root-knot nematode worm</name>
    <dbReference type="NCBI Taxonomy" id="6303"/>
    <lineage>
        <taxon>Eukaryota</taxon>
        <taxon>Metazoa</taxon>
        <taxon>Ecdysozoa</taxon>
        <taxon>Nematoda</taxon>
        <taxon>Chromadorea</taxon>
        <taxon>Rhabditida</taxon>
        <taxon>Tylenchina</taxon>
        <taxon>Tylenchomorpha</taxon>
        <taxon>Tylenchoidea</taxon>
        <taxon>Meloidogynidae</taxon>
        <taxon>Meloidogyninae</taxon>
        <taxon>Meloidogyne</taxon>
        <taxon>Meloidogyne incognita group</taxon>
    </lineage>
</organism>